<keyword evidence="3" id="KW-1185">Reference proteome</keyword>
<feature type="region of interest" description="Disordered" evidence="1">
    <location>
        <begin position="17"/>
        <end position="72"/>
    </location>
</feature>
<feature type="compositionally biased region" description="Basic and acidic residues" evidence="1">
    <location>
        <begin position="29"/>
        <end position="40"/>
    </location>
</feature>
<dbReference type="InterPro" id="IPR012337">
    <property type="entry name" value="RNaseH-like_sf"/>
</dbReference>
<evidence type="ECO:0000313" key="2">
    <source>
        <dbReference type="EMBL" id="CAH0562791.1"/>
    </source>
</evidence>
<dbReference type="AlphaFoldDB" id="A0A9P0BCQ4"/>
<dbReference type="SUPFAM" id="SSF53098">
    <property type="entry name" value="Ribonuclease H-like"/>
    <property type="match status" value="1"/>
</dbReference>
<reference evidence="2" key="1">
    <citation type="submission" date="2021-12" db="EMBL/GenBank/DDBJ databases">
        <authorList>
            <person name="King R."/>
        </authorList>
    </citation>
    <scope>NUCLEOTIDE SEQUENCE</scope>
</reference>
<organism evidence="2 3">
    <name type="scientific">Brassicogethes aeneus</name>
    <name type="common">Rape pollen beetle</name>
    <name type="synonym">Meligethes aeneus</name>
    <dbReference type="NCBI Taxonomy" id="1431903"/>
    <lineage>
        <taxon>Eukaryota</taxon>
        <taxon>Metazoa</taxon>
        <taxon>Ecdysozoa</taxon>
        <taxon>Arthropoda</taxon>
        <taxon>Hexapoda</taxon>
        <taxon>Insecta</taxon>
        <taxon>Pterygota</taxon>
        <taxon>Neoptera</taxon>
        <taxon>Endopterygota</taxon>
        <taxon>Coleoptera</taxon>
        <taxon>Polyphaga</taxon>
        <taxon>Cucujiformia</taxon>
        <taxon>Nitidulidae</taxon>
        <taxon>Meligethinae</taxon>
        <taxon>Brassicogethes</taxon>
    </lineage>
</organism>
<gene>
    <name evidence="2" type="ORF">MELIAE_LOCUS11811</name>
</gene>
<name>A0A9P0BCQ4_BRAAE</name>
<dbReference type="Proteomes" id="UP001154078">
    <property type="component" value="Chromosome 8"/>
</dbReference>
<accession>A0A9P0BCQ4</accession>
<dbReference type="EMBL" id="OV121139">
    <property type="protein sequence ID" value="CAH0562791.1"/>
    <property type="molecule type" value="Genomic_DNA"/>
</dbReference>
<proteinExistence type="predicted"/>
<feature type="compositionally biased region" description="Basic and acidic residues" evidence="1">
    <location>
        <begin position="56"/>
        <end position="72"/>
    </location>
</feature>
<feature type="compositionally biased region" description="Low complexity" evidence="1">
    <location>
        <begin position="45"/>
        <end position="55"/>
    </location>
</feature>
<dbReference type="OrthoDB" id="6783226at2759"/>
<evidence type="ECO:0000256" key="1">
    <source>
        <dbReference type="SAM" id="MobiDB-lite"/>
    </source>
</evidence>
<dbReference type="PANTHER" id="PTHR47501">
    <property type="entry name" value="TRANSPOSASE-RELATED"/>
    <property type="match status" value="1"/>
</dbReference>
<dbReference type="PANTHER" id="PTHR47501:SF5">
    <property type="entry name" value="HAT C-TERMINAL DIMERISATION DOMAIN-CONTAINING PROTEIN"/>
    <property type="match status" value="1"/>
</dbReference>
<evidence type="ECO:0000313" key="3">
    <source>
        <dbReference type="Proteomes" id="UP001154078"/>
    </source>
</evidence>
<sequence>MEEDTLSNSEICSFIADMSDSEDPTYTPEMERKEEKKRSIPDFFSVTSASSSKVSECSDKKQKKENKPENKRRLQTYGRQSAEAFLDSHVIGLMKIINDVALLCQRFMGSHTFEKIAEILDNIHAKFGLHTEKLVATVTDNGSNFVKAFKEFGGGTLTKITDTESDNGEGEEDYYEFTSILNDFFSLQLPKHVRCASHTLNLIATTDVKNAIQSDPIL</sequence>
<protein>
    <submittedName>
        <fullName evidence="2">Uncharacterized protein</fullName>
    </submittedName>
</protein>